<evidence type="ECO:0000256" key="2">
    <source>
        <dbReference type="ARBA" id="ARBA00004906"/>
    </source>
</evidence>
<evidence type="ECO:0000313" key="7">
    <source>
        <dbReference type="Proteomes" id="UP001374584"/>
    </source>
</evidence>
<proteinExistence type="predicted"/>
<feature type="region of interest" description="Disordered" evidence="3">
    <location>
        <begin position="295"/>
        <end position="369"/>
    </location>
</feature>
<accession>A0AAN9QV90</accession>
<comment type="caution">
    <text evidence="6">The sequence shown here is derived from an EMBL/GenBank/DDBJ whole genome shotgun (WGS) entry which is preliminary data.</text>
</comment>
<feature type="region of interest" description="Disordered" evidence="3">
    <location>
        <begin position="395"/>
        <end position="436"/>
    </location>
</feature>
<comment type="pathway">
    <text evidence="2">Protein modification; protein ubiquitination.</text>
</comment>
<dbReference type="InterPro" id="IPR000210">
    <property type="entry name" value="BTB/POZ_dom"/>
</dbReference>
<feature type="compositionally biased region" description="Polar residues" evidence="3">
    <location>
        <begin position="413"/>
        <end position="436"/>
    </location>
</feature>
<feature type="compositionally biased region" description="Basic and acidic residues" evidence="3">
    <location>
        <begin position="343"/>
        <end position="356"/>
    </location>
</feature>
<evidence type="ECO:0000256" key="3">
    <source>
        <dbReference type="SAM" id="MobiDB-lite"/>
    </source>
</evidence>
<dbReference type="Pfam" id="PF00651">
    <property type="entry name" value="BTB"/>
    <property type="match status" value="1"/>
</dbReference>
<reference evidence="6 7" key="1">
    <citation type="submission" date="2024-01" db="EMBL/GenBank/DDBJ databases">
        <title>The genomes of 5 underutilized Papilionoideae crops provide insights into root nodulation and disease resistanc.</title>
        <authorList>
            <person name="Jiang F."/>
        </authorList>
    </citation>
    <scope>NUCLEOTIDE SEQUENCE [LARGE SCALE GENOMIC DNA]</scope>
    <source>
        <strain evidence="6">JINMINGXINNONG_FW02</strain>
        <tissue evidence="6">Leaves</tissue>
    </source>
</reference>
<gene>
    <name evidence="6" type="ORF">VNO80_22797</name>
</gene>
<evidence type="ECO:0000256" key="4">
    <source>
        <dbReference type="SAM" id="Phobius"/>
    </source>
</evidence>
<dbReference type="PROSITE" id="PS50097">
    <property type="entry name" value="BTB"/>
    <property type="match status" value="1"/>
</dbReference>
<feature type="transmembrane region" description="Helical" evidence="4">
    <location>
        <begin position="125"/>
        <end position="145"/>
    </location>
</feature>
<feature type="region of interest" description="Disordered" evidence="3">
    <location>
        <begin position="1269"/>
        <end position="1289"/>
    </location>
</feature>
<dbReference type="EMBL" id="JAYMYR010000008">
    <property type="protein sequence ID" value="KAK7348246.1"/>
    <property type="molecule type" value="Genomic_DNA"/>
</dbReference>
<dbReference type="GO" id="GO:0012505">
    <property type="term" value="C:endomembrane system"/>
    <property type="evidence" value="ECO:0007669"/>
    <property type="project" value="UniProtKB-SubCell"/>
</dbReference>
<keyword evidence="4" id="KW-0472">Membrane</keyword>
<feature type="compositionally biased region" description="Acidic residues" evidence="3">
    <location>
        <begin position="206"/>
        <end position="220"/>
    </location>
</feature>
<sequence length="1517" mass="167874">MASAEYALSSLLASHTNRRTPRRILVSLKRHRKNHLRPKILKTQTTPFPLSLPLLLPSSQPPHPVNIPQENNNLRVEIPSDETLAGVIAGESENLGELQVSEVVARENGVSENVSLTDVLKYGAMYFLGILVLQAIYAVWAAGYYKYSHRDENLEIDGRGSGDGKTVSLPVNGVSGEQFLMEEKIEEIRLMAKEVRRIESEKKGEEDVEDEDFEIDDDEGAVSSRRDAVEKEISERLINLLNKINTLDVRTKDITPALQTDASEISAAGMDRGVNKNVNEEDKALVFKKKLKFRSPSNKAKKTPKGFPGTRNRKASDALKTDSAGEETALDYGSDASNQGQMLREDKQVNDRDAAKKKSVSSVSSEERGRLVDDEFKVIKNDVKNLKEKMETPDMKTDVGNKTIRTKNGGAKKTTSGMSSMEVIQSRNSRDLSTQNSQGFVEENQDTGISFEKDGVQSINGSSRHGLTKKRSSANRVKLKVKQTEDTKTDLWWLNLRYVFVILMRRDSKEGSEGFYSLKLTSKEQDQSDDSFTVAFEDHADANNFCFLLQSFFEDLGSFSADAVPMSIQELKEEILSHAKKVVVVKKRQLQLYAGQPLADVEMALRAIIEQGQNISSVSKQQQQKRKIDPEFTSNPKLVRIRSKDSIQCAFDVQCSMEEPQYREHPKTKITAIPPPQHSDGASGELRGVDCNLASLCEHVQIEGFNSGSFSDIVVNAMGSTYHLHRLILSRSSYFRNMLHGPWKEASAPLVTLHVDDKNVNNEAIAMALAYLYGHHPKLNDNNAFRVLAAASFLDLQDLCGICTDFIISELWTSNFLAYQVFAENQDYGIHGERVRTACWGYLCQSGGMELKEVLPKLSSQTLHALLTSNDLWIPNEERRFELALHTFLAKGAHCKVEHPSHGISGSESASGIHADSNSKGKSVIDSCTSKRLETDIGKINLKSDLKDPSTPSALIELADPVADFNNGVSVSNEQVQQASYVSSPNLNPRYSSDVEGTSLGNLLPDTDGMRTSCHVEMSLDDGATAVAAPGVGIEGPSEEGPCYQLEDNSWLVGDPSRQCFSSNSCNELNSSDWGRYVSWNDQVVGRRQLKAHPRGNYRGHGDEYDAFFNIFEGGSLLYCNMSFDALLNVRKQLEELGFPCKAVNDGLWLQMLLSQRVQEIAADTCKVCSLMNCTCQKQFAFSHGAPTTGSYMQEHNQNIMPGNMGNIYVAESSAGERNGLFRPVRVHVRGAIDGLAGIGRGTTFVPASASPPTRFVFSRVPFGVGNRNYPQSAANDDSETRADPNGDLSGDGLTAVVGLSLGGTNGTNVHTELTQRGYEMCMQSSMSGSNAGDASTGGIPMQMLETPEHTIGIEWDNVNSTSISLDMKTPLSHFPPFRFGVRFEDVHRLGDGQVKHSTEVFYAGSLWKVSVQAFNDEDPQGRRTLGLFLHRRKAEITDMHRKVHMYVDSREKVTARYQLTVPSKREMMVFGSFKQTGTLLPKFPKGWGWRTALLFDELADLLQNGALRVIAVVQLV</sequence>
<dbReference type="PANTHER" id="PTHR47369">
    <property type="entry name" value="BTB/POZ DOMAIN-CONTAINING PROTEIN"/>
    <property type="match status" value="1"/>
</dbReference>
<dbReference type="PANTHER" id="PTHR47369:SF1">
    <property type="entry name" value="BTB_POZ DOMAIN-CONTAINING PROTEIN"/>
    <property type="match status" value="1"/>
</dbReference>
<organism evidence="6 7">
    <name type="scientific">Phaseolus coccineus</name>
    <name type="common">Scarlet runner bean</name>
    <name type="synonym">Phaseolus multiflorus</name>
    <dbReference type="NCBI Taxonomy" id="3886"/>
    <lineage>
        <taxon>Eukaryota</taxon>
        <taxon>Viridiplantae</taxon>
        <taxon>Streptophyta</taxon>
        <taxon>Embryophyta</taxon>
        <taxon>Tracheophyta</taxon>
        <taxon>Spermatophyta</taxon>
        <taxon>Magnoliopsida</taxon>
        <taxon>eudicotyledons</taxon>
        <taxon>Gunneridae</taxon>
        <taxon>Pentapetalae</taxon>
        <taxon>rosids</taxon>
        <taxon>fabids</taxon>
        <taxon>Fabales</taxon>
        <taxon>Fabaceae</taxon>
        <taxon>Papilionoideae</taxon>
        <taxon>50 kb inversion clade</taxon>
        <taxon>NPAAA clade</taxon>
        <taxon>indigoferoid/millettioid clade</taxon>
        <taxon>Phaseoleae</taxon>
        <taxon>Phaseolus</taxon>
    </lineage>
</organism>
<feature type="domain" description="BTB" evidence="5">
    <location>
        <begin position="711"/>
        <end position="781"/>
    </location>
</feature>
<evidence type="ECO:0000313" key="6">
    <source>
        <dbReference type="EMBL" id="KAK7348246.1"/>
    </source>
</evidence>
<keyword evidence="4" id="KW-1133">Transmembrane helix</keyword>
<name>A0AAN9QV90_PHACN</name>
<dbReference type="Proteomes" id="UP001374584">
    <property type="component" value="Unassembled WGS sequence"/>
</dbReference>
<feature type="region of interest" description="Disordered" evidence="3">
    <location>
        <begin position="900"/>
        <end position="924"/>
    </location>
</feature>
<feature type="region of interest" description="Disordered" evidence="3">
    <location>
        <begin position="201"/>
        <end position="226"/>
    </location>
</feature>
<dbReference type="SUPFAM" id="SSF54695">
    <property type="entry name" value="POZ domain"/>
    <property type="match status" value="1"/>
</dbReference>
<evidence type="ECO:0000256" key="1">
    <source>
        <dbReference type="ARBA" id="ARBA00004184"/>
    </source>
</evidence>
<feature type="compositionally biased region" description="Polar residues" evidence="3">
    <location>
        <begin position="904"/>
        <end position="924"/>
    </location>
</feature>
<keyword evidence="4" id="KW-0812">Transmembrane</keyword>
<dbReference type="Gene3D" id="3.30.710.10">
    <property type="entry name" value="Potassium Channel Kv1.1, Chain A"/>
    <property type="match status" value="1"/>
</dbReference>
<protein>
    <recommendedName>
        <fullName evidence="5">BTB domain-containing protein</fullName>
    </recommendedName>
</protein>
<dbReference type="SMART" id="SM00225">
    <property type="entry name" value="BTB"/>
    <property type="match status" value="1"/>
</dbReference>
<evidence type="ECO:0000259" key="5">
    <source>
        <dbReference type="PROSITE" id="PS50097"/>
    </source>
</evidence>
<comment type="subcellular location">
    <subcellularLocation>
        <location evidence="1">Endomembrane system</location>
        <topology evidence="1">Peripheral membrane protein</topology>
    </subcellularLocation>
</comment>
<keyword evidence="7" id="KW-1185">Reference proteome</keyword>
<feature type="compositionally biased region" description="Basic residues" evidence="3">
    <location>
        <begin position="295"/>
        <end position="304"/>
    </location>
</feature>
<dbReference type="InterPro" id="IPR011333">
    <property type="entry name" value="SKP1/BTB/POZ_sf"/>
</dbReference>